<dbReference type="GO" id="GO:0050163">
    <property type="term" value="F:oxaloacetate tautomerase activity"/>
    <property type="evidence" value="ECO:0007669"/>
    <property type="project" value="UniProtKB-EC"/>
</dbReference>
<evidence type="ECO:0000313" key="8">
    <source>
        <dbReference type="EMBL" id="OXA55823.1"/>
    </source>
</evidence>
<dbReference type="InterPro" id="IPR036663">
    <property type="entry name" value="Fumarylacetoacetase_C_sf"/>
</dbReference>
<dbReference type="GO" id="GO:0005739">
    <property type="term" value="C:mitochondrion"/>
    <property type="evidence" value="ECO:0007669"/>
    <property type="project" value="TreeGrafter"/>
</dbReference>
<evidence type="ECO:0000256" key="5">
    <source>
        <dbReference type="ARBA" id="ARBA00044973"/>
    </source>
</evidence>
<evidence type="ECO:0000256" key="1">
    <source>
        <dbReference type="ARBA" id="ARBA00010211"/>
    </source>
</evidence>
<dbReference type="AlphaFoldDB" id="A0A226EDX0"/>
<dbReference type="SUPFAM" id="SSF56529">
    <property type="entry name" value="FAH"/>
    <property type="match status" value="1"/>
</dbReference>
<protein>
    <recommendedName>
        <fullName evidence="5">oxaloacetate tautomerase</fullName>
        <ecNumber evidence="5">5.3.2.2</ecNumber>
    </recommendedName>
    <alternativeName>
        <fullName evidence="3">Fumarylacetoacetate hydrolase domain-containing protein 1</fullName>
    </alternativeName>
</protein>
<dbReference type="InterPro" id="IPR011234">
    <property type="entry name" value="Fumarylacetoacetase-like_C"/>
</dbReference>
<comment type="catalytic activity">
    <reaction evidence="4">
        <text>oxaloacetate = enol-oxaloacetate</text>
        <dbReference type="Rhea" id="RHEA:16021"/>
        <dbReference type="ChEBI" id="CHEBI:16452"/>
        <dbReference type="ChEBI" id="CHEBI:17479"/>
        <dbReference type="EC" id="5.3.2.2"/>
    </reaction>
    <physiologicalReaction direction="right-to-left" evidence="4">
        <dbReference type="Rhea" id="RHEA:16023"/>
    </physiologicalReaction>
</comment>
<comment type="caution">
    <text evidence="8">The sequence shown here is derived from an EMBL/GenBank/DDBJ whole genome shotgun (WGS) entry which is preliminary data.</text>
</comment>
<evidence type="ECO:0000256" key="2">
    <source>
        <dbReference type="ARBA" id="ARBA00022723"/>
    </source>
</evidence>
<dbReference type="GO" id="GO:0018773">
    <property type="term" value="F:acetylpyruvate hydrolase activity"/>
    <property type="evidence" value="ECO:0007669"/>
    <property type="project" value="TreeGrafter"/>
</dbReference>
<dbReference type="PANTHER" id="PTHR11820">
    <property type="entry name" value="ACYLPYRUVASE"/>
    <property type="match status" value="1"/>
</dbReference>
<dbReference type="Pfam" id="PF01557">
    <property type="entry name" value="FAA_hydrolase"/>
    <property type="match status" value="1"/>
</dbReference>
<sequence>MRHQKLIILIFLSFSSHRFPKVSTSEEISCELFTDHNFEGEPVLALRDSDIINDVDLVIADANNNGSSHKPIKSIRLQASKLLTCTQPKLKGKCSEHSENVPKFGQEFKSAACKGSGMTNRVARKLEYSTACGALHEKWYYSGQSQNLLFSGSASKLGFDTVESALVKSGCKVTLWRQHGDKMSSLTFEDSITFIRNYANKEMAEETPETYEWSCCYCDTDSEKVCENAKNITLLQQAEEVDDKDFSQFVEKGKKIIGIGRNYRWKVSELAKVLKVPEKPIVFMKPTTSYIVEGESIKLPKSLGTIFYEIELGVVIGKRGKLIPNSLALDHVAGYFLALDMTAKEFLKKSLNHSLPWEIGKGFDTACPVSEFIPKHLIPDPDNVDISALINGKLTQSDNTRNMIFNVSSLISYVSKYITLEPYDTLLTGTPDGLGPIQGGDVIEGMLGNLTRIRFDVVNFNDD</sequence>
<evidence type="ECO:0000259" key="7">
    <source>
        <dbReference type="Pfam" id="PF01557"/>
    </source>
</evidence>
<keyword evidence="2" id="KW-0479">Metal-binding</keyword>
<keyword evidence="6" id="KW-0732">Signal</keyword>
<evidence type="ECO:0000256" key="3">
    <source>
        <dbReference type="ARBA" id="ARBA00042340"/>
    </source>
</evidence>
<evidence type="ECO:0000313" key="9">
    <source>
        <dbReference type="Proteomes" id="UP000198287"/>
    </source>
</evidence>
<keyword evidence="9" id="KW-1185">Reference proteome</keyword>
<proteinExistence type="inferred from homology"/>
<dbReference type="Proteomes" id="UP000198287">
    <property type="component" value="Unassembled WGS sequence"/>
</dbReference>
<dbReference type="OrthoDB" id="411064at2759"/>
<dbReference type="Gene3D" id="3.90.850.10">
    <property type="entry name" value="Fumarylacetoacetase-like, C-terminal domain"/>
    <property type="match status" value="1"/>
</dbReference>
<feature type="signal peptide" evidence="6">
    <location>
        <begin position="1"/>
        <end position="24"/>
    </location>
</feature>
<name>A0A226EDX0_FOLCA</name>
<feature type="domain" description="Fumarylacetoacetase-like C-terminal" evidence="7">
    <location>
        <begin position="255"/>
        <end position="457"/>
    </location>
</feature>
<feature type="chain" id="PRO_5013370775" description="oxaloacetate tautomerase" evidence="6">
    <location>
        <begin position="25"/>
        <end position="463"/>
    </location>
</feature>
<dbReference type="GO" id="GO:0046872">
    <property type="term" value="F:metal ion binding"/>
    <property type="evidence" value="ECO:0007669"/>
    <property type="project" value="UniProtKB-KW"/>
</dbReference>
<organism evidence="8 9">
    <name type="scientific">Folsomia candida</name>
    <name type="common">Springtail</name>
    <dbReference type="NCBI Taxonomy" id="158441"/>
    <lineage>
        <taxon>Eukaryota</taxon>
        <taxon>Metazoa</taxon>
        <taxon>Ecdysozoa</taxon>
        <taxon>Arthropoda</taxon>
        <taxon>Hexapoda</taxon>
        <taxon>Collembola</taxon>
        <taxon>Entomobryomorpha</taxon>
        <taxon>Isotomoidea</taxon>
        <taxon>Isotomidae</taxon>
        <taxon>Proisotominae</taxon>
        <taxon>Folsomia</taxon>
    </lineage>
</organism>
<dbReference type="PANTHER" id="PTHR11820:SF7">
    <property type="entry name" value="ACYLPYRUVASE FAHD1, MITOCHONDRIAL"/>
    <property type="match status" value="1"/>
</dbReference>
<dbReference type="OMA" id="GRNYRWK"/>
<reference evidence="8 9" key="1">
    <citation type="submission" date="2015-12" db="EMBL/GenBank/DDBJ databases">
        <title>The genome of Folsomia candida.</title>
        <authorList>
            <person name="Faddeeva A."/>
            <person name="Derks M.F."/>
            <person name="Anvar Y."/>
            <person name="Smit S."/>
            <person name="Van Straalen N."/>
            <person name="Roelofs D."/>
        </authorList>
    </citation>
    <scope>NUCLEOTIDE SEQUENCE [LARGE SCALE GENOMIC DNA]</scope>
    <source>
        <strain evidence="8 9">VU population</strain>
        <tissue evidence="8">Whole body</tissue>
    </source>
</reference>
<accession>A0A226EDX0</accession>
<dbReference type="EMBL" id="LNIX01000004">
    <property type="protein sequence ID" value="OXA55823.1"/>
    <property type="molecule type" value="Genomic_DNA"/>
</dbReference>
<gene>
    <name evidence="8" type="ORF">Fcan01_09658</name>
</gene>
<dbReference type="STRING" id="158441.A0A226EDX0"/>
<dbReference type="EC" id="5.3.2.2" evidence="5"/>
<evidence type="ECO:0000256" key="4">
    <source>
        <dbReference type="ARBA" id="ARBA00044911"/>
    </source>
</evidence>
<comment type="similarity">
    <text evidence="1">Belongs to the FAH family.</text>
</comment>
<evidence type="ECO:0000256" key="6">
    <source>
        <dbReference type="SAM" id="SignalP"/>
    </source>
</evidence>